<dbReference type="SUPFAM" id="SSF53335">
    <property type="entry name" value="S-adenosyl-L-methionine-dependent methyltransferases"/>
    <property type="match status" value="1"/>
</dbReference>
<comment type="caution">
    <text evidence="1">The sequence shown here is derived from an EMBL/GenBank/DDBJ whole genome shotgun (WGS) entry which is preliminary data.</text>
</comment>
<gene>
    <name evidence="1" type="ORF">IAD02_02005</name>
</gene>
<protein>
    <submittedName>
        <fullName evidence="1">DUF3419 family protein</fullName>
    </submittedName>
</protein>
<dbReference type="EMBL" id="DVJI01000009">
    <property type="protein sequence ID" value="HIS70742.1"/>
    <property type="molecule type" value="Genomic_DNA"/>
</dbReference>
<dbReference type="InterPro" id="IPR029063">
    <property type="entry name" value="SAM-dependent_MTases_sf"/>
</dbReference>
<organism evidence="1 2">
    <name type="scientific">Candidatus Enterousia intestinigallinarum</name>
    <dbReference type="NCBI Taxonomy" id="2840790"/>
    <lineage>
        <taxon>Bacteria</taxon>
        <taxon>Pseudomonadati</taxon>
        <taxon>Pseudomonadota</taxon>
        <taxon>Alphaproteobacteria</taxon>
        <taxon>Candidatus Enterousia</taxon>
    </lineage>
</organism>
<evidence type="ECO:0000313" key="2">
    <source>
        <dbReference type="Proteomes" id="UP000886742"/>
    </source>
</evidence>
<reference evidence="1" key="2">
    <citation type="journal article" date="2021" name="PeerJ">
        <title>Extensive microbial diversity within the chicken gut microbiome revealed by metagenomics and culture.</title>
        <authorList>
            <person name="Gilroy R."/>
            <person name="Ravi A."/>
            <person name="Getino M."/>
            <person name="Pursley I."/>
            <person name="Horton D.L."/>
            <person name="Alikhan N.F."/>
            <person name="Baker D."/>
            <person name="Gharbi K."/>
            <person name="Hall N."/>
            <person name="Watson M."/>
            <person name="Adriaenssens E.M."/>
            <person name="Foster-Nyarko E."/>
            <person name="Jarju S."/>
            <person name="Secka A."/>
            <person name="Antonio M."/>
            <person name="Oren A."/>
            <person name="Chaudhuri R.R."/>
            <person name="La Ragione R."/>
            <person name="Hildebrand F."/>
            <person name="Pallen M.J."/>
        </authorList>
    </citation>
    <scope>NUCLEOTIDE SEQUENCE</scope>
    <source>
        <strain evidence="1">ChiGjej3B3-5194</strain>
    </source>
</reference>
<dbReference type="Pfam" id="PF11899">
    <property type="entry name" value="DUF3419"/>
    <property type="match status" value="1"/>
</dbReference>
<dbReference type="AlphaFoldDB" id="A0A9D1FG00"/>
<reference evidence="1" key="1">
    <citation type="submission" date="2020-10" db="EMBL/GenBank/DDBJ databases">
        <authorList>
            <person name="Gilroy R."/>
        </authorList>
    </citation>
    <scope>NUCLEOTIDE SEQUENCE</scope>
    <source>
        <strain evidence="1">ChiGjej3B3-5194</strain>
    </source>
</reference>
<evidence type="ECO:0000313" key="1">
    <source>
        <dbReference type="EMBL" id="HIS70742.1"/>
    </source>
</evidence>
<proteinExistence type="predicted"/>
<dbReference type="Gene3D" id="3.40.50.150">
    <property type="entry name" value="Vaccinia Virus protein VP39"/>
    <property type="match status" value="1"/>
</dbReference>
<dbReference type="InterPro" id="IPR021829">
    <property type="entry name" value="DUF3419"/>
</dbReference>
<sequence length="286" mass="32551">MKYATPRLNIDNAHAEYIIGGNGTTFYNQMLGFSNYSPSYVLTNEDIRWVSELTKNDGPRVLTVAASGDHPMFYAMRGATKIDTFDLSFCAKAAMDIKTAALKKLSRVEYIQLLSDMHTAHRASDIKQIGTLIDDIPQNSAYFIKQMAAYPIFSNGLNPSYYANIVPTDDEYAQMRNKIHEPFKFIWSDIKSLHTHLIGEYDTINLSNIFEYMTPQQIHQTLASLRNHVRPGGTIIAQTGNWGIAHKITAYRDAVKKFKRWARIGCIRKDKTNVNSEMIVVLQRTR</sequence>
<accession>A0A9D1FG00</accession>
<name>A0A9D1FG00_9PROT</name>
<dbReference type="Proteomes" id="UP000886742">
    <property type="component" value="Unassembled WGS sequence"/>
</dbReference>